<dbReference type="RefSeq" id="WP_165332232.1">
    <property type="nucleotide sequence ID" value="NZ_JAAKZW010000044.1"/>
</dbReference>
<evidence type="ECO:0000313" key="2">
    <source>
        <dbReference type="EMBL" id="NGO76738.1"/>
    </source>
</evidence>
<dbReference type="InterPro" id="IPR051531">
    <property type="entry name" value="N-acetyltransferase"/>
</dbReference>
<dbReference type="EMBL" id="JAAKZW010000044">
    <property type="protein sequence ID" value="NGO76738.1"/>
    <property type="molecule type" value="Genomic_DNA"/>
</dbReference>
<keyword evidence="3" id="KW-1185">Reference proteome</keyword>
<sequence length="188" mass="20240">MILRELRTPRLRLLPVKAEYAAEMARVLGDPALHTFIGGAPEGEEELRARYERWAAGSPEPQVTWCNWVVELCAQRRFVGAVQATVGPAPAHLSGYAEGSRIAEIAWTVGTPWQGRGIAREAACALVAALAQEPVERIAAVIAHVHPDHHASAAVAAAAGLVSTDVVHDGEIMWRLELSETGTGLREM</sequence>
<feature type="domain" description="N-acetyltransferase" evidence="1">
    <location>
        <begin position="10"/>
        <end position="161"/>
    </location>
</feature>
<dbReference type="PANTHER" id="PTHR43792">
    <property type="entry name" value="GNAT FAMILY, PUTATIVE (AFU_ORTHOLOGUE AFUA_3G00765)-RELATED-RELATED"/>
    <property type="match status" value="1"/>
</dbReference>
<proteinExistence type="predicted"/>
<dbReference type="GO" id="GO:0016747">
    <property type="term" value="F:acyltransferase activity, transferring groups other than amino-acyl groups"/>
    <property type="evidence" value="ECO:0007669"/>
    <property type="project" value="InterPro"/>
</dbReference>
<protein>
    <submittedName>
        <fullName evidence="2">GNAT family N-acetyltransferase</fullName>
    </submittedName>
</protein>
<gene>
    <name evidence="2" type="ORF">G6045_13830</name>
</gene>
<dbReference type="AlphaFoldDB" id="A0A6G4XH57"/>
<dbReference type="Gene3D" id="3.40.630.30">
    <property type="match status" value="1"/>
</dbReference>
<accession>A0A6G4XH57</accession>
<dbReference type="Proteomes" id="UP000481109">
    <property type="component" value="Unassembled WGS sequence"/>
</dbReference>
<name>A0A6G4XH57_9ACTN</name>
<dbReference type="PANTHER" id="PTHR43792:SF1">
    <property type="entry name" value="N-ACETYLTRANSFERASE DOMAIN-CONTAINING PROTEIN"/>
    <property type="match status" value="1"/>
</dbReference>
<dbReference type="Pfam" id="PF13302">
    <property type="entry name" value="Acetyltransf_3"/>
    <property type="match status" value="1"/>
</dbReference>
<comment type="caution">
    <text evidence="2">The sequence shown here is derived from an EMBL/GenBank/DDBJ whole genome shotgun (WGS) entry which is preliminary data.</text>
</comment>
<dbReference type="InterPro" id="IPR016181">
    <property type="entry name" value="Acyl_CoA_acyltransferase"/>
</dbReference>
<keyword evidence="2" id="KW-0808">Transferase</keyword>
<organism evidence="2 3">
    <name type="scientific">Streptomyces mesophilus</name>
    <dbReference type="NCBI Taxonomy" id="1775132"/>
    <lineage>
        <taxon>Bacteria</taxon>
        <taxon>Bacillati</taxon>
        <taxon>Actinomycetota</taxon>
        <taxon>Actinomycetes</taxon>
        <taxon>Kitasatosporales</taxon>
        <taxon>Streptomycetaceae</taxon>
        <taxon>Streptomyces</taxon>
    </lineage>
</organism>
<reference evidence="2 3" key="1">
    <citation type="submission" date="2020-02" db="EMBL/GenBank/DDBJ databases">
        <title>Whole-genome analyses of novel actinobacteria.</title>
        <authorList>
            <person name="Sahin N."/>
            <person name="Tokatli A."/>
        </authorList>
    </citation>
    <scope>NUCLEOTIDE SEQUENCE [LARGE SCALE GENOMIC DNA]</scope>
    <source>
        <strain evidence="2 3">YC504</strain>
    </source>
</reference>
<dbReference type="SUPFAM" id="SSF55729">
    <property type="entry name" value="Acyl-CoA N-acyltransferases (Nat)"/>
    <property type="match status" value="1"/>
</dbReference>
<evidence type="ECO:0000313" key="3">
    <source>
        <dbReference type="Proteomes" id="UP000481109"/>
    </source>
</evidence>
<dbReference type="InterPro" id="IPR000182">
    <property type="entry name" value="GNAT_dom"/>
</dbReference>
<evidence type="ECO:0000259" key="1">
    <source>
        <dbReference type="Pfam" id="PF13302"/>
    </source>
</evidence>